<gene>
    <name evidence="2" type="ORF">R1sor_021709</name>
</gene>
<accession>A0ABD3GHV1</accession>
<evidence type="ECO:0000256" key="1">
    <source>
        <dbReference type="SAM" id="MobiDB-lite"/>
    </source>
</evidence>
<reference evidence="2 3" key="1">
    <citation type="submission" date="2024-09" db="EMBL/GenBank/DDBJ databases">
        <title>Chromosome-scale assembly of Riccia sorocarpa.</title>
        <authorList>
            <person name="Paukszto L."/>
        </authorList>
    </citation>
    <scope>NUCLEOTIDE SEQUENCE [LARGE SCALE GENOMIC DNA]</scope>
    <source>
        <strain evidence="2">LP-2024</strain>
        <tissue evidence="2">Aerial parts of the thallus</tissue>
    </source>
</reference>
<dbReference type="Proteomes" id="UP001633002">
    <property type="component" value="Unassembled WGS sequence"/>
</dbReference>
<feature type="region of interest" description="Disordered" evidence="1">
    <location>
        <begin position="66"/>
        <end position="88"/>
    </location>
</feature>
<dbReference type="EMBL" id="JBJQOH010000007">
    <property type="protein sequence ID" value="KAL3678753.1"/>
    <property type="molecule type" value="Genomic_DNA"/>
</dbReference>
<dbReference type="AlphaFoldDB" id="A0ABD3GHV1"/>
<evidence type="ECO:0000313" key="2">
    <source>
        <dbReference type="EMBL" id="KAL3678753.1"/>
    </source>
</evidence>
<protein>
    <submittedName>
        <fullName evidence="2">Uncharacterized protein</fullName>
    </submittedName>
</protein>
<name>A0ABD3GHV1_9MARC</name>
<feature type="region of interest" description="Disordered" evidence="1">
    <location>
        <begin position="1"/>
        <end position="21"/>
    </location>
</feature>
<sequence length="162" mass="17605">MDDAASEDSSEESPIDLERVRGASEGLFGPIKCRVVKRSRISVEIESSPIGVTTFDEVLGSIFPSSSLDSSEKRFPLPPPTEQTESVLPKKSNRARDNVALGVDYWDYWVNDVLLKTLCSLSADCGPSSVVKLMTDPGQALEVMQDATVVRVGLLPAFIKCL</sequence>
<keyword evidence="3" id="KW-1185">Reference proteome</keyword>
<feature type="compositionally biased region" description="Acidic residues" evidence="1">
    <location>
        <begin position="1"/>
        <end position="15"/>
    </location>
</feature>
<proteinExistence type="predicted"/>
<organism evidence="2 3">
    <name type="scientific">Riccia sorocarpa</name>
    <dbReference type="NCBI Taxonomy" id="122646"/>
    <lineage>
        <taxon>Eukaryota</taxon>
        <taxon>Viridiplantae</taxon>
        <taxon>Streptophyta</taxon>
        <taxon>Embryophyta</taxon>
        <taxon>Marchantiophyta</taxon>
        <taxon>Marchantiopsida</taxon>
        <taxon>Marchantiidae</taxon>
        <taxon>Marchantiales</taxon>
        <taxon>Ricciaceae</taxon>
        <taxon>Riccia</taxon>
    </lineage>
</organism>
<comment type="caution">
    <text evidence="2">The sequence shown here is derived from an EMBL/GenBank/DDBJ whole genome shotgun (WGS) entry which is preliminary data.</text>
</comment>
<evidence type="ECO:0000313" key="3">
    <source>
        <dbReference type="Proteomes" id="UP001633002"/>
    </source>
</evidence>